<dbReference type="AlphaFoldDB" id="A0A1V9F7A9"/>
<reference evidence="4" key="1">
    <citation type="submission" date="2016-04" db="EMBL/GenBank/DDBJ databases">
        <authorList>
            <person name="Chen L."/>
            <person name="Zhuang W."/>
            <person name="Wang G."/>
        </authorList>
    </citation>
    <scope>NUCLEOTIDE SEQUENCE [LARGE SCALE GENOMIC DNA]</scope>
    <source>
        <strain evidence="4">17621</strain>
    </source>
</reference>
<name>A0A1V9F7A9_9BACT</name>
<dbReference type="OrthoDB" id="7631574at2"/>
<feature type="modified residue" description="4-aspartylphosphate" evidence="1">
    <location>
        <position position="62"/>
    </location>
</feature>
<comment type="caution">
    <text evidence="3">The sequence shown here is derived from an EMBL/GenBank/DDBJ whole genome shotgun (WGS) entry which is preliminary data.</text>
</comment>
<evidence type="ECO:0000313" key="4">
    <source>
        <dbReference type="Proteomes" id="UP000192610"/>
    </source>
</evidence>
<dbReference type="STRING" id="354355.SAMN05660816_05167"/>
<feature type="domain" description="Response regulatory" evidence="2">
    <location>
        <begin position="6"/>
        <end position="129"/>
    </location>
</feature>
<keyword evidence="1" id="KW-0597">Phosphoprotein</keyword>
<dbReference type="Pfam" id="PF00072">
    <property type="entry name" value="Response_reg"/>
    <property type="match status" value="1"/>
</dbReference>
<dbReference type="SUPFAM" id="SSF52172">
    <property type="entry name" value="CheY-like"/>
    <property type="match status" value="1"/>
</dbReference>
<dbReference type="InterPro" id="IPR052893">
    <property type="entry name" value="TCS_response_regulator"/>
</dbReference>
<sequence length="144" mass="16445">MSQKPFILIADDDQEDRYLLHTAFEEIGRSNDIYLVENGLQVFKYLETSFEDSGMPSLIVLDINMPILNGMETLARLKSHNIYKNIPVIMFTTSVHEVERERCLEIGAADFIKKPARFQQTISTARYLHESATGTTREEALKGC</sequence>
<evidence type="ECO:0000256" key="1">
    <source>
        <dbReference type="PROSITE-ProRule" id="PRU00169"/>
    </source>
</evidence>
<dbReference type="GO" id="GO:0000160">
    <property type="term" value="P:phosphorelay signal transduction system"/>
    <property type="evidence" value="ECO:0007669"/>
    <property type="project" value="InterPro"/>
</dbReference>
<protein>
    <recommendedName>
        <fullName evidence="2">Response regulatory domain-containing protein</fullName>
    </recommendedName>
</protein>
<organism evidence="3 4">
    <name type="scientific">Niastella yeongjuensis</name>
    <dbReference type="NCBI Taxonomy" id="354355"/>
    <lineage>
        <taxon>Bacteria</taxon>
        <taxon>Pseudomonadati</taxon>
        <taxon>Bacteroidota</taxon>
        <taxon>Chitinophagia</taxon>
        <taxon>Chitinophagales</taxon>
        <taxon>Chitinophagaceae</taxon>
        <taxon>Niastella</taxon>
    </lineage>
</organism>
<dbReference type="Gene3D" id="3.40.50.2300">
    <property type="match status" value="1"/>
</dbReference>
<dbReference type="InterPro" id="IPR001789">
    <property type="entry name" value="Sig_transdc_resp-reg_receiver"/>
</dbReference>
<dbReference type="CDD" id="cd17557">
    <property type="entry name" value="REC_Rcp-like"/>
    <property type="match status" value="1"/>
</dbReference>
<gene>
    <name evidence="3" type="ORF">A4H97_22725</name>
</gene>
<keyword evidence="4" id="KW-1185">Reference proteome</keyword>
<evidence type="ECO:0000313" key="3">
    <source>
        <dbReference type="EMBL" id="OQP54303.1"/>
    </source>
</evidence>
<dbReference type="PROSITE" id="PS50110">
    <property type="entry name" value="RESPONSE_REGULATORY"/>
    <property type="match status" value="1"/>
</dbReference>
<dbReference type="EMBL" id="LVXG01000004">
    <property type="protein sequence ID" value="OQP54303.1"/>
    <property type="molecule type" value="Genomic_DNA"/>
</dbReference>
<accession>A0A1V9F7A9</accession>
<dbReference type="PANTHER" id="PTHR44520">
    <property type="entry name" value="RESPONSE REGULATOR RCP1-RELATED"/>
    <property type="match status" value="1"/>
</dbReference>
<dbReference type="Proteomes" id="UP000192610">
    <property type="component" value="Unassembled WGS sequence"/>
</dbReference>
<evidence type="ECO:0000259" key="2">
    <source>
        <dbReference type="PROSITE" id="PS50110"/>
    </source>
</evidence>
<dbReference type="RefSeq" id="WP_081197609.1">
    <property type="nucleotide sequence ID" value="NZ_FOCZ01000011.1"/>
</dbReference>
<proteinExistence type="predicted"/>
<dbReference type="SMART" id="SM00448">
    <property type="entry name" value="REC"/>
    <property type="match status" value="1"/>
</dbReference>
<dbReference type="InterPro" id="IPR011006">
    <property type="entry name" value="CheY-like_superfamily"/>
</dbReference>